<reference evidence="3 4" key="1">
    <citation type="journal article" date="2016" name="Mol. Biol. Evol.">
        <title>Comparative Genomics of Early-Diverging Mushroom-Forming Fungi Provides Insights into the Origins of Lignocellulose Decay Capabilities.</title>
        <authorList>
            <person name="Nagy L.G."/>
            <person name="Riley R."/>
            <person name="Tritt A."/>
            <person name="Adam C."/>
            <person name="Daum C."/>
            <person name="Floudas D."/>
            <person name="Sun H."/>
            <person name="Yadav J.S."/>
            <person name="Pangilinan J."/>
            <person name="Larsson K.H."/>
            <person name="Matsuura K."/>
            <person name="Barry K."/>
            <person name="Labutti K."/>
            <person name="Kuo R."/>
            <person name="Ohm R.A."/>
            <person name="Bhattacharya S.S."/>
            <person name="Shirouzu T."/>
            <person name="Yoshinaga Y."/>
            <person name="Martin F.M."/>
            <person name="Grigoriev I.V."/>
            <person name="Hibbett D.S."/>
        </authorList>
    </citation>
    <scope>NUCLEOTIDE SEQUENCE [LARGE SCALE GENOMIC DNA]</scope>
    <source>
        <strain evidence="3 4">CBS 109695</strain>
    </source>
</reference>
<feature type="transmembrane region" description="Helical" evidence="2">
    <location>
        <begin position="61"/>
        <end position="88"/>
    </location>
</feature>
<evidence type="ECO:0000256" key="1">
    <source>
        <dbReference type="SAM" id="MobiDB-lite"/>
    </source>
</evidence>
<name>A0A166GKZ6_9AGAM</name>
<keyword evidence="4" id="KW-1185">Reference proteome</keyword>
<feature type="compositionally biased region" description="Low complexity" evidence="1">
    <location>
        <begin position="21"/>
        <end position="53"/>
    </location>
</feature>
<gene>
    <name evidence="3" type="ORF">FIBSPDRAFT_893842</name>
</gene>
<feature type="region of interest" description="Disordered" evidence="1">
    <location>
        <begin position="107"/>
        <end position="278"/>
    </location>
</feature>
<dbReference type="AlphaFoldDB" id="A0A166GKZ6"/>
<feature type="compositionally biased region" description="Low complexity" evidence="1">
    <location>
        <begin position="156"/>
        <end position="169"/>
    </location>
</feature>
<feature type="compositionally biased region" description="Polar residues" evidence="1">
    <location>
        <begin position="193"/>
        <end position="220"/>
    </location>
</feature>
<accession>A0A166GKZ6</accession>
<keyword evidence="2" id="KW-0472">Membrane</keyword>
<dbReference type="Proteomes" id="UP000076532">
    <property type="component" value="Unassembled WGS sequence"/>
</dbReference>
<feature type="compositionally biased region" description="Basic and acidic residues" evidence="1">
    <location>
        <begin position="256"/>
        <end position="266"/>
    </location>
</feature>
<keyword evidence="2" id="KW-1133">Transmembrane helix</keyword>
<dbReference type="EMBL" id="KV417577">
    <property type="protein sequence ID" value="KZP17940.1"/>
    <property type="molecule type" value="Genomic_DNA"/>
</dbReference>
<evidence type="ECO:0000256" key="2">
    <source>
        <dbReference type="SAM" id="Phobius"/>
    </source>
</evidence>
<feature type="region of interest" description="Disordered" evidence="1">
    <location>
        <begin position="1"/>
        <end position="55"/>
    </location>
</feature>
<organism evidence="3 4">
    <name type="scientific">Athelia psychrophila</name>
    <dbReference type="NCBI Taxonomy" id="1759441"/>
    <lineage>
        <taxon>Eukaryota</taxon>
        <taxon>Fungi</taxon>
        <taxon>Dikarya</taxon>
        <taxon>Basidiomycota</taxon>
        <taxon>Agaricomycotina</taxon>
        <taxon>Agaricomycetes</taxon>
        <taxon>Agaricomycetidae</taxon>
        <taxon>Atheliales</taxon>
        <taxon>Atheliaceae</taxon>
        <taxon>Athelia</taxon>
    </lineage>
</organism>
<evidence type="ECO:0000313" key="4">
    <source>
        <dbReference type="Proteomes" id="UP000076532"/>
    </source>
</evidence>
<proteinExistence type="predicted"/>
<protein>
    <submittedName>
        <fullName evidence="3">Uncharacterized protein</fullName>
    </submittedName>
</protein>
<sequence length="418" mass="43870">MGHIMIPHLDTAHQPARRAQSSSSTTSTHASTTSTSSTKTSATASATSTSTAGGASGQAKIVHWATIVGICLAGFLFVASVVVGVRTFRAKRRKRRDKAGLAAATAAALSMGSMRTEKRQGSGLSPSPSSRTRSRSPMRDTTRTSPQQGWDDAMSLPTRTTTPGPLTPGFSYRDSTTLLPMYQSPRHQGSIALPSTPNSSTFYSANSRQTAARGNSANTYPPTPTHYAHSQHTESADELGYAQQQSHAQALPAPRSDLRPSEDSAHPGDTSGSSLPNPFAVGTAAVAVAERRTHAPPEIMIPRSRDVEAEMAAGPAVPPSPSQWLSRSPVNSAYFPPGETAGSANLSAAVQSLDEDSDDGEWEEDGLFAQMMGLQDQLEAGAAADARDHDQDQDKNRIRIVSQVGSAQHEGAGAGEAL</sequence>
<keyword evidence="2" id="KW-0812">Transmembrane</keyword>
<evidence type="ECO:0000313" key="3">
    <source>
        <dbReference type="EMBL" id="KZP17940.1"/>
    </source>
</evidence>